<keyword evidence="3" id="KW-1185">Reference proteome</keyword>
<dbReference type="AlphaFoldDB" id="A0ABD1T7B3"/>
<dbReference type="Proteomes" id="UP001604277">
    <property type="component" value="Unassembled WGS sequence"/>
</dbReference>
<evidence type="ECO:0000313" key="3">
    <source>
        <dbReference type="Proteomes" id="UP001604277"/>
    </source>
</evidence>
<proteinExistence type="predicted"/>
<sequence>MVRRRLRSLLLSIDEEEPIYSIEETFLERKQEINTLFYIFFRFSWDSSNKSRSIYIAGRVFNLRKWKAGKNQPCLTDQPHSLTYASRTELNDGSDILTSLHGEREVSDPGVGDSINRNSLWNA</sequence>
<organism evidence="1 3">
    <name type="scientific">Forsythia ovata</name>
    <dbReference type="NCBI Taxonomy" id="205694"/>
    <lineage>
        <taxon>Eukaryota</taxon>
        <taxon>Viridiplantae</taxon>
        <taxon>Streptophyta</taxon>
        <taxon>Embryophyta</taxon>
        <taxon>Tracheophyta</taxon>
        <taxon>Spermatophyta</taxon>
        <taxon>Magnoliopsida</taxon>
        <taxon>eudicotyledons</taxon>
        <taxon>Gunneridae</taxon>
        <taxon>Pentapetalae</taxon>
        <taxon>asterids</taxon>
        <taxon>lamiids</taxon>
        <taxon>Lamiales</taxon>
        <taxon>Oleaceae</taxon>
        <taxon>Forsythieae</taxon>
        <taxon>Forsythia</taxon>
    </lineage>
</organism>
<comment type="caution">
    <text evidence="1">The sequence shown here is derived from an EMBL/GenBank/DDBJ whole genome shotgun (WGS) entry which is preliminary data.</text>
</comment>
<protein>
    <submittedName>
        <fullName evidence="1">Uncharacterized protein</fullName>
    </submittedName>
</protein>
<name>A0ABD1T7B3_9LAMI</name>
<dbReference type="EMBL" id="JBFOLJ010000006">
    <property type="protein sequence ID" value="KAL2528961.1"/>
    <property type="molecule type" value="Genomic_DNA"/>
</dbReference>
<reference evidence="1" key="2">
    <citation type="submission" date="2024-07" db="EMBL/GenBank/DDBJ databases">
        <title>Two chromosome-level genome assemblies of Korean endemic species Abeliophyllum distichum and Forsythia ovata (Oleaceae).</title>
        <authorList>
            <person name="Mun J.H."/>
        </authorList>
    </citation>
    <scope>NUCLEOTIDE SEQUENCE</scope>
    <source>
        <strain evidence="1">KNKB202402200001</strain>
        <tissue evidence="1">Leaf</tissue>
    </source>
</reference>
<evidence type="ECO:0000313" key="2">
    <source>
        <dbReference type="EMBL" id="KAL2528961.1"/>
    </source>
</evidence>
<dbReference type="EMBL" id="JBFOLJ010000009">
    <property type="protein sequence ID" value="KAL2508599.1"/>
    <property type="molecule type" value="Genomic_DNA"/>
</dbReference>
<gene>
    <name evidence="2" type="ORF">Fot_21562</name>
    <name evidence="1" type="ORF">Fot_32246</name>
</gene>
<evidence type="ECO:0000313" key="1">
    <source>
        <dbReference type="EMBL" id="KAL2508599.1"/>
    </source>
</evidence>
<reference evidence="3" key="1">
    <citation type="submission" date="2024-07" db="EMBL/GenBank/DDBJ databases">
        <title>Two chromosome-level genome assemblies of Korean endemic species Abeliophyllum distichum and Forsythia ovata (Oleaceae).</title>
        <authorList>
            <person name="Jang H."/>
        </authorList>
    </citation>
    <scope>NUCLEOTIDE SEQUENCE [LARGE SCALE GENOMIC DNA]</scope>
</reference>
<accession>A0ABD1T7B3</accession>